<reference evidence="11 12" key="1">
    <citation type="journal article" date="2007" name="Int. J. Syst. Evol. Microbiol.">
        <title>Marixanthomonas ophiurae gen. nov., sp. nov., a marine bacterium of the family Flavobacteriaceae isolated from a deep-sea brittle star.</title>
        <authorList>
            <person name="Romanenko L.A."/>
            <person name="Uchino M."/>
            <person name="Frolova G.M."/>
            <person name="Mikhailov V.V."/>
        </authorList>
    </citation>
    <scope>NUCLEOTIDE SEQUENCE [LARGE SCALE GENOMIC DNA]</scope>
    <source>
        <strain evidence="11 12">KMM 3046</strain>
    </source>
</reference>
<dbReference type="RefSeq" id="WP_117159520.1">
    <property type="nucleotide sequence ID" value="NZ_QVID01000001.1"/>
</dbReference>
<dbReference type="Pfam" id="PF04973">
    <property type="entry name" value="NMN_transporter"/>
    <property type="match status" value="1"/>
</dbReference>
<evidence type="ECO:0000313" key="12">
    <source>
        <dbReference type="Proteomes" id="UP000261082"/>
    </source>
</evidence>
<evidence type="ECO:0000256" key="7">
    <source>
        <dbReference type="ARBA" id="ARBA00022692"/>
    </source>
</evidence>
<evidence type="ECO:0000256" key="9">
    <source>
        <dbReference type="ARBA" id="ARBA00023136"/>
    </source>
</evidence>
<dbReference type="GO" id="GO:0005886">
    <property type="term" value="C:plasma membrane"/>
    <property type="evidence" value="ECO:0007669"/>
    <property type="project" value="UniProtKB-SubCell"/>
</dbReference>
<dbReference type="GO" id="GO:0034257">
    <property type="term" value="F:nicotinamide riboside transmembrane transporter activity"/>
    <property type="evidence" value="ECO:0007669"/>
    <property type="project" value="InterPro"/>
</dbReference>
<dbReference type="PANTHER" id="PTHR36122:SF2">
    <property type="entry name" value="NICOTINAMIDE RIBOSIDE TRANSPORTER PNUC"/>
    <property type="match status" value="1"/>
</dbReference>
<comment type="similarity">
    <text evidence="3">Belongs to the nicotinamide ribonucleoside (NR) uptake permease (TC 4.B.1) family.</text>
</comment>
<feature type="transmembrane region" description="Helical" evidence="10">
    <location>
        <begin position="132"/>
        <end position="152"/>
    </location>
</feature>
<name>A0A3E1QEC2_9FLAO</name>
<keyword evidence="5" id="KW-0813">Transport</keyword>
<dbReference type="AlphaFoldDB" id="A0A3E1QEC2"/>
<evidence type="ECO:0000256" key="1">
    <source>
        <dbReference type="ARBA" id="ARBA00002672"/>
    </source>
</evidence>
<dbReference type="InterPro" id="IPR006419">
    <property type="entry name" value="NMN_transpt_PnuC"/>
</dbReference>
<feature type="transmembrane region" description="Helical" evidence="10">
    <location>
        <begin position="106"/>
        <end position="126"/>
    </location>
</feature>
<evidence type="ECO:0000256" key="8">
    <source>
        <dbReference type="ARBA" id="ARBA00022989"/>
    </source>
</evidence>
<comment type="function">
    <text evidence="1">Required for nicotinamide riboside transport across the inner membrane.</text>
</comment>
<evidence type="ECO:0000256" key="3">
    <source>
        <dbReference type="ARBA" id="ARBA00006669"/>
    </source>
</evidence>
<organism evidence="11 12">
    <name type="scientific">Marixanthomonas ophiurae</name>
    <dbReference type="NCBI Taxonomy" id="387659"/>
    <lineage>
        <taxon>Bacteria</taxon>
        <taxon>Pseudomonadati</taxon>
        <taxon>Bacteroidota</taxon>
        <taxon>Flavobacteriia</taxon>
        <taxon>Flavobacteriales</taxon>
        <taxon>Flavobacteriaceae</taxon>
        <taxon>Marixanthomonas</taxon>
    </lineage>
</organism>
<dbReference type="OrthoDB" id="9791248at2"/>
<dbReference type="EMBL" id="QVID01000001">
    <property type="protein sequence ID" value="RFN60465.1"/>
    <property type="molecule type" value="Genomic_DNA"/>
</dbReference>
<evidence type="ECO:0000313" key="11">
    <source>
        <dbReference type="EMBL" id="RFN60465.1"/>
    </source>
</evidence>
<keyword evidence="7 10" id="KW-0812">Transmembrane</keyword>
<comment type="subcellular location">
    <subcellularLocation>
        <location evidence="2">Cell membrane</location>
        <topology evidence="2">Multi-pass membrane protein</topology>
    </subcellularLocation>
</comment>
<evidence type="ECO:0000256" key="5">
    <source>
        <dbReference type="ARBA" id="ARBA00022448"/>
    </source>
</evidence>
<evidence type="ECO:0000256" key="4">
    <source>
        <dbReference type="ARBA" id="ARBA00017522"/>
    </source>
</evidence>
<dbReference type="PANTHER" id="PTHR36122">
    <property type="entry name" value="NICOTINAMIDE RIBOSIDE TRANSPORTER PNUC"/>
    <property type="match status" value="1"/>
</dbReference>
<keyword evidence="8 10" id="KW-1133">Transmembrane helix</keyword>
<evidence type="ECO:0000256" key="2">
    <source>
        <dbReference type="ARBA" id="ARBA00004651"/>
    </source>
</evidence>
<feature type="transmembrane region" description="Helical" evidence="10">
    <location>
        <begin position="43"/>
        <end position="62"/>
    </location>
</feature>
<evidence type="ECO:0000256" key="6">
    <source>
        <dbReference type="ARBA" id="ARBA00022475"/>
    </source>
</evidence>
<feature type="transmembrane region" description="Helical" evidence="10">
    <location>
        <begin position="20"/>
        <end position="36"/>
    </location>
</feature>
<dbReference type="NCBIfam" id="TIGR01528">
    <property type="entry name" value="NMN_trans_PnuC"/>
    <property type="match status" value="1"/>
</dbReference>
<dbReference type="Proteomes" id="UP000261082">
    <property type="component" value="Unassembled WGS sequence"/>
</dbReference>
<accession>A0A3E1QEC2</accession>
<comment type="caution">
    <text evidence="11">The sequence shown here is derived from an EMBL/GenBank/DDBJ whole genome shotgun (WGS) entry which is preliminary data.</text>
</comment>
<keyword evidence="9 10" id="KW-0472">Membrane</keyword>
<evidence type="ECO:0000256" key="10">
    <source>
        <dbReference type="SAM" id="Phobius"/>
    </source>
</evidence>
<keyword evidence="6" id="KW-1003">Cell membrane</keyword>
<feature type="transmembrane region" description="Helical" evidence="10">
    <location>
        <begin position="159"/>
        <end position="176"/>
    </location>
</feature>
<feature type="transmembrane region" description="Helical" evidence="10">
    <location>
        <begin position="182"/>
        <end position="199"/>
    </location>
</feature>
<feature type="transmembrane region" description="Helical" evidence="10">
    <location>
        <begin position="68"/>
        <end position="85"/>
    </location>
</feature>
<keyword evidence="12" id="KW-1185">Reference proteome</keyword>
<gene>
    <name evidence="11" type="ORF">DZ858_04645</name>
</gene>
<proteinExistence type="inferred from homology"/>
<sequence length="213" mass="24779">MNPIFEFLFGQYEGYATHQIVLEITAVLFGLASSLFSMKNSIWVYPTGIVSTSIFVYLLWQWGLLGDLIINGYYFIMSVYGWYIWTRKVTPTRYTPISKTTKKEQYISAGIFAGTLLFIYAVYDFFEKWTSWTAYVDTLTTALFFVGMWLLAKRKIENWLFLLAGNIISVPLYFYKGYTISSMLYIIFVFISIAGYFAWKKRLNNPQETGIIA</sequence>
<protein>
    <recommendedName>
        <fullName evidence="4">Nicotinamide riboside transporter PnuC</fullName>
    </recommendedName>
</protein>